<keyword evidence="3" id="KW-1185">Reference proteome</keyword>
<organism evidence="2 3">
    <name type="scientific">Scleromatobacter humisilvae</name>
    <dbReference type="NCBI Taxonomy" id="2897159"/>
    <lineage>
        <taxon>Bacteria</taxon>
        <taxon>Pseudomonadati</taxon>
        <taxon>Pseudomonadota</taxon>
        <taxon>Betaproteobacteria</taxon>
        <taxon>Burkholderiales</taxon>
        <taxon>Sphaerotilaceae</taxon>
        <taxon>Scleromatobacter</taxon>
    </lineage>
</organism>
<evidence type="ECO:0000256" key="1">
    <source>
        <dbReference type="SAM" id="Phobius"/>
    </source>
</evidence>
<keyword evidence="1" id="KW-0472">Membrane</keyword>
<keyword evidence="1" id="KW-1133">Transmembrane helix</keyword>
<keyword evidence="1" id="KW-0812">Transmembrane</keyword>
<gene>
    <name evidence="2" type="ORF">LPC04_27200</name>
</gene>
<comment type="caution">
    <text evidence="2">The sequence shown here is derived from an EMBL/GenBank/DDBJ whole genome shotgun (WGS) entry which is preliminary data.</text>
</comment>
<dbReference type="Pfam" id="PF04341">
    <property type="entry name" value="DUF485"/>
    <property type="match status" value="1"/>
</dbReference>
<feature type="transmembrane region" description="Helical" evidence="1">
    <location>
        <begin position="20"/>
        <end position="42"/>
    </location>
</feature>
<reference evidence="2" key="1">
    <citation type="submission" date="2021-11" db="EMBL/GenBank/DDBJ databases">
        <title>BS-T2-15 a new species belonging to the Comamonadaceae family isolated from the soil of a French oak forest.</title>
        <authorList>
            <person name="Mieszkin S."/>
            <person name="Alain K."/>
        </authorList>
    </citation>
    <scope>NUCLEOTIDE SEQUENCE</scope>
    <source>
        <strain evidence="2">BS-T2-15</strain>
    </source>
</reference>
<feature type="transmembrane region" description="Helical" evidence="1">
    <location>
        <begin position="54"/>
        <end position="80"/>
    </location>
</feature>
<dbReference type="EMBL" id="JAJLJH010000014">
    <property type="protein sequence ID" value="MCK9689422.1"/>
    <property type="molecule type" value="Genomic_DNA"/>
</dbReference>
<proteinExistence type="predicted"/>
<dbReference type="AlphaFoldDB" id="A0A9X1YQR8"/>
<accession>A0A9X1YQR8</accession>
<dbReference type="Proteomes" id="UP001139353">
    <property type="component" value="Unassembled WGS sequence"/>
</dbReference>
<dbReference type="RefSeq" id="WP_275685471.1">
    <property type="nucleotide sequence ID" value="NZ_JAJLJH010000014.1"/>
</dbReference>
<name>A0A9X1YQR8_9BURK</name>
<evidence type="ECO:0000313" key="3">
    <source>
        <dbReference type="Proteomes" id="UP001139353"/>
    </source>
</evidence>
<dbReference type="InterPro" id="IPR007436">
    <property type="entry name" value="DUF485"/>
</dbReference>
<sequence>MIGVFDDDNRIASGRERMGLATLLTFLQAAVFFGFLLVGILSPATMATPVSEGSVVTTAFVLGLAVLIISVLLTGLYVLAENGSD</sequence>
<evidence type="ECO:0000313" key="2">
    <source>
        <dbReference type="EMBL" id="MCK9689422.1"/>
    </source>
</evidence>
<protein>
    <submittedName>
        <fullName evidence="2">DUF485 domain-containing protein</fullName>
    </submittedName>
</protein>